<evidence type="ECO:0000256" key="4">
    <source>
        <dbReference type="ARBA" id="ARBA00022723"/>
    </source>
</evidence>
<dbReference type="PANTHER" id="PTHR11239">
    <property type="entry name" value="DNA-DIRECTED RNA POLYMERASE"/>
    <property type="match status" value="1"/>
</dbReference>
<comment type="subcellular location">
    <subcellularLocation>
        <location evidence="1">Nucleus</location>
        <location evidence="1">Nucleolus</location>
    </subcellularLocation>
</comment>
<feature type="compositionally biased region" description="Basic and acidic residues" evidence="10">
    <location>
        <begin position="16"/>
        <end position="26"/>
    </location>
</feature>
<dbReference type="GO" id="GO:0006351">
    <property type="term" value="P:DNA-templated transcription"/>
    <property type="evidence" value="ECO:0007669"/>
    <property type="project" value="InterPro"/>
</dbReference>
<dbReference type="SUPFAM" id="SSF57783">
    <property type="entry name" value="Zinc beta-ribbon"/>
    <property type="match status" value="2"/>
</dbReference>
<proteinExistence type="inferred from homology"/>
<dbReference type="GO" id="GO:0003899">
    <property type="term" value="F:DNA-directed RNA polymerase activity"/>
    <property type="evidence" value="ECO:0007669"/>
    <property type="project" value="InterPro"/>
</dbReference>
<dbReference type="SMART" id="SM00661">
    <property type="entry name" value="RPOL9"/>
    <property type="match status" value="1"/>
</dbReference>
<name>A0A1D6IJK5_MAIZE</name>
<dbReference type="PROSITE" id="PS51133">
    <property type="entry name" value="ZF_TFIIS_2"/>
    <property type="match status" value="1"/>
</dbReference>
<organism evidence="11">
    <name type="scientific">Zea mays</name>
    <name type="common">Maize</name>
    <dbReference type="NCBI Taxonomy" id="4577"/>
    <lineage>
        <taxon>Eukaryota</taxon>
        <taxon>Viridiplantae</taxon>
        <taxon>Streptophyta</taxon>
        <taxon>Embryophyta</taxon>
        <taxon>Tracheophyta</taxon>
        <taxon>Spermatophyta</taxon>
        <taxon>Magnoliopsida</taxon>
        <taxon>Liliopsida</taxon>
        <taxon>Poales</taxon>
        <taxon>Poaceae</taxon>
        <taxon>PACMAD clade</taxon>
        <taxon>Panicoideae</taxon>
        <taxon>Andropogonodae</taxon>
        <taxon>Andropogoneae</taxon>
        <taxon>Tripsacinae</taxon>
        <taxon>Zea</taxon>
    </lineage>
</organism>
<evidence type="ECO:0000256" key="10">
    <source>
        <dbReference type="SAM" id="MobiDB-lite"/>
    </source>
</evidence>
<dbReference type="ExpressionAtlas" id="A0A1D6IJK5">
    <property type="expression patterns" value="baseline and differential"/>
</dbReference>
<dbReference type="Pfam" id="PF02150">
    <property type="entry name" value="Zn_ribbon_RPB9"/>
    <property type="match status" value="1"/>
</dbReference>
<evidence type="ECO:0000256" key="5">
    <source>
        <dbReference type="ARBA" id="ARBA00022771"/>
    </source>
</evidence>
<evidence type="ECO:0000313" key="11">
    <source>
        <dbReference type="EMBL" id="ONM59623.1"/>
    </source>
</evidence>
<comment type="similarity">
    <text evidence="2">Belongs to the archaeal RpoM/eukaryotic RPA12/RPB9/RPC11 RNA polymerase family.</text>
</comment>
<gene>
    <name evidence="11" type="ORF">ZEAMMB73_Zm00001d022141</name>
</gene>
<protein>
    <submittedName>
        <fullName evidence="11">DNA-directed RNA polymerase subunit</fullName>
    </submittedName>
</protein>
<dbReference type="InterPro" id="IPR019761">
    <property type="entry name" value="DNA-dir_RNA_pol-M_15_CS"/>
</dbReference>
<evidence type="ECO:0000256" key="9">
    <source>
        <dbReference type="PROSITE-ProRule" id="PRU00472"/>
    </source>
</evidence>
<dbReference type="PROSITE" id="PS01030">
    <property type="entry name" value="RNA_POL_M_15KD"/>
    <property type="match status" value="1"/>
</dbReference>
<dbReference type="IntAct" id="A0A1D6IJK5">
    <property type="interactions" value="8"/>
</dbReference>
<dbReference type="InterPro" id="IPR012164">
    <property type="entry name" value="Rpa12/Rpb9/Rpc10/TFS"/>
</dbReference>
<dbReference type="SMR" id="A0A1D6IJK5"/>
<dbReference type="STRING" id="4577.A0A1D6IJK5"/>
<evidence type="ECO:0000256" key="3">
    <source>
        <dbReference type="ARBA" id="ARBA00022478"/>
    </source>
</evidence>
<dbReference type="InParanoid" id="A0A1D6IJK5"/>
<dbReference type="GO" id="GO:0003676">
    <property type="term" value="F:nucleic acid binding"/>
    <property type="evidence" value="ECO:0007669"/>
    <property type="project" value="InterPro"/>
</dbReference>
<evidence type="ECO:0000256" key="1">
    <source>
        <dbReference type="ARBA" id="ARBA00004604"/>
    </source>
</evidence>
<accession>A0A1D6IJK5</accession>
<keyword evidence="5 9" id="KW-0863">Zinc-finger</keyword>
<keyword evidence="7" id="KW-0804">Transcription</keyword>
<dbReference type="PANTHER" id="PTHR11239:SF16">
    <property type="entry name" value="DNA-DIRECTED RNA POLYMERASE SUBUNIT"/>
    <property type="match status" value="1"/>
</dbReference>
<reference evidence="11" key="1">
    <citation type="submission" date="2015-12" db="EMBL/GenBank/DDBJ databases">
        <title>Update maize B73 reference genome by single molecule sequencing technologies.</title>
        <authorList>
            <consortium name="Maize Genome Sequencing Project"/>
            <person name="Ware D."/>
        </authorList>
    </citation>
    <scope>NUCLEOTIDE SEQUENCE [LARGE SCALE GENOMIC DNA]</scope>
    <source>
        <tissue evidence="11">Seedling</tissue>
    </source>
</reference>
<evidence type="ECO:0000256" key="6">
    <source>
        <dbReference type="ARBA" id="ARBA00022833"/>
    </source>
</evidence>
<dbReference type="FunFam" id="2.20.25.10:FF:000008">
    <property type="entry name" value="DNA-directed RNA polymerase II subunit RPB9"/>
    <property type="match status" value="1"/>
</dbReference>
<keyword evidence="6" id="KW-0862">Zinc</keyword>
<keyword evidence="4" id="KW-0479">Metal-binding</keyword>
<keyword evidence="3 11" id="KW-0240">DNA-directed RNA polymerase</keyword>
<dbReference type="GO" id="GO:0005730">
    <property type="term" value="C:nucleolus"/>
    <property type="evidence" value="ECO:0007669"/>
    <property type="project" value="UniProtKB-SubCell"/>
</dbReference>
<evidence type="ECO:0000256" key="8">
    <source>
        <dbReference type="ARBA" id="ARBA00023242"/>
    </source>
</evidence>
<evidence type="ECO:0000256" key="7">
    <source>
        <dbReference type="ARBA" id="ARBA00023163"/>
    </source>
</evidence>
<feature type="region of interest" description="Disordered" evidence="10">
    <location>
        <begin position="1"/>
        <end position="45"/>
    </location>
</feature>
<dbReference type="Gene3D" id="2.20.25.10">
    <property type="match status" value="2"/>
</dbReference>
<dbReference type="GO" id="GO:0008270">
    <property type="term" value="F:zinc ion binding"/>
    <property type="evidence" value="ECO:0007669"/>
    <property type="project" value="UniProtKB-KW"/>
</dbReference>
<sequence length="194" mass="22091">MFHWHAGSRWPTYQEPRIEKGTEGRKKSSRAAVAGRRESQDSGRGEATMSTLKFCRECNNMLYPREDKETRTLLYACQTCEHEEIATDTCVYKRVIRKPGGEPKDVLKDAATDPSLPRTRSVRCYNCNHPEAAFFQVCTQVLFTCCRLIFVALEFCAVTCNADTLSPQAPTKGEQAMTLYFICCNPSCGHRWRD</sequence>
<dbReference type="InterPro" id="IPR001529">
    <property type="entry name" value="Zn_ribbon_RPB9"/>
</dbReference>
<dbReference type="FunCoup" id="A0A1D6IJK5">
    <property type="interactions" value="629"/>
</dbReference>
<evidence type="ECO:0000256" key="2">
    <source>
        <dbReference type="ARBA" id="ARBA00008925"/>
    </source>
</evidence>
<keyword evidence="8" id="KW-0539">Nucleus</keyword>
<feature type="compositionally biased region" description="Basic and acidic residues" evidence="10">
    <location>
        <begin position="35"/>
        <end position="44"/>
    </location>
</feature>
<dbReference type="EMBL" id="CM007650">
    <property type="protein sequence ID" value="ONM59623.1"/>
    <property type="molecule type" value="Genomic_DNA"/>
</dbReference>
<dbReference type="AlphaFoldDB" id="A0A1D6IJK5"/>
<dbReference type="GO" id="GO:0005665">
    <property type="term" value="C:RNA polymerase II, core complex"/>
    <property type="evidence" value="ECO:0007669"/>
    <property type="project" value="UniProtKB-ARBA"/>
</dbReference>
<dbReference type="InterPro" id="IPR001222">
    <property type="entry name" value="Znf_TFIIS"/>
</dbReference>